<dbReference type="EMBL" id="MT776526">
    <property type="protein sequence ID" value="QNT35567.1"/>
    <property type="molecule type" value="Genomic_DNA"/>
</dbReference>
<evidence type="ECO:0000313" key="2">
    <source>
        <dbReference type="EMBL" id="QNT35567.1"/>
    </source>
</evidence>
<reference evidence="2" key="1">
    <citation type="submission" date="2020-07" db="EMBL/GenBank/DDBJ databases">
        <title>Unique genomic features of the anaerobic methanotrophic archaea.</title>
        <authorList>
            <person name="Chadwick G.L."/>
            <person name="Skennerton C.T."/>
            <person name="Laso-Perez R."/>
            <person name="Leu A.O."/>
            <person name="Speth D.R."/>
            <person name="Yu H."/>
            <person name="Morgan-Lang C."/>
            <person name="Hatzenpichler R."/>
            <person name="Goudeau D."/>
            <person name="Malmstrom R."/>
            <person name="Brazelton W.J."/>
            <person name="Woyke T."/>
            <person name="Hallam S.J."/>
            <person name="Tyson G.W."/>
            <person name="Wegener G."/>
            <person name="Boetius A."/>
            <person name="Orphan V."/>
        </authorList>
    </citation>
    <scope>NUCLEOTIDE SEQUENCE</scope>
</reference>
<protein>
    <submittedName>
        <fullName evidence="2">Uncharacterized protein</fullName>
    </submittedName>
</protein>
<keyword evidence="1" id="KW-0812">Transmembrane</keyword>
<accession>A0A7H1KNQ3</accession>
<name>A0A7H1KNQ3_9EURY</name>
<sequence>MDEWQVDLNMPDIGGMFTMGMTGICSTLIGIAEIAYMMMILTTAYETNGKDWLLELLYAEAYTEEITYVLVASILLLVSAIVFLLTTSITLIELYMIRKGRSPHIKTVFTMFLLGLVLLALTMVSTIVIKQYGVEMFGLIR</sequence>
<evidence type="ECO:0000256" key="1">
    <source>
        <dbReference type="SAM" id="Phobius"/>
    </source>
</evidence>
<feature type="transmembrane region" description="Helical" evidence="1">
    <location>
        <begin position="21"/>
        <end position="46"/>
    </location>
</feature>
<organism evidence="2">
    <name type="scientific">uncultured Methanosarcinales archaeon</name>
    <dbReference type="NCBI Taxonomy" id="183757"/>
    <lineage>
        <taxon>Archaea</taxon>
        <taxon>Methanobacteriati</taxon>
        <taxon>Methanobacteriota</taxon>
        <taxon>Stenosarchaea group</taxon>
        <taxon>Methanomicrobia</taxon>
        <taxon>Methanosarcinales</taxon>
        <taxon>environmental samples</taxon>
    </lineage>
</organism>
<feature type="transmembrane region" description="Helical" evidence="1">
    <location>
        <begin position="108"/>
        <end position="129"/>
    </location>
</feature>
<keyword evidence="1" id="KW-0472">Membrane</keyword>
<dbReference type="AlphaFoldDB" id="A0A7H1KNQ3"/>
<keyword evidence="1" id="KW-1133">Transmembrane helix</keyword>
<gene>
    <name evidence="2" type="ORF">HCAOCCDF_00015</name>
</gene>
<proteinExistence type="predicted"/>
<feature type="transmembrane region" description="Helical" evidence="1">
    <location>
        <begin position="66"/>
        <end position="96"/>
    </location>
</feature>